<dbReference type="Proteomes" id="UP000321947">
    <property type="component" value="Unassembled WGS sequence"/>
</dbReference>
<evidence type="ECO:0000313" key="1">
    <source>
        <dbReference type="EMBL" id="TYK27245.1"/>
    </source>
</evidence>
<comment type="caution">
    <text evidence="1">The sequence shown here is derived from an EMBL/GenBank/DDBJ whole genome shotgun (WGS) entry which is preliminary data.</text>
</comment>
<sequence length="121" mass="13445">MAEDVLVNMFTNGLDLVSCMEVFSMRIVGLKDMMDAARLAEEKLETACTAQGSYGKDEKPAHKPTIKNADSYTTCMVTLDEKVPNGGTNPNLMGASNQQEMPFQRWTNSELQARRDKGLCY</sequence>
<accession>A0A5D3DVB4</accession>
<protein>
    <submittedName>
        <fullName evidence="1">Gypsy/ty3 element polyprotein</fullName>
    </submittedName>
</protein>
<dbReference type="EMBL" id="SSTD01002870">
    <property type="protein sequence ID" value="TYK27245.1"/>
    <property type="molecule type" value="Genomic_DNA"/>
</dbReference>
<evidence type="ECO:0000313" key="2">
    <source>
        <dbReference type="Proteomes" id="UP000321947"/>
    </source>
</evidence>
<proteinExistence type="predicted"/>
<name>A0A5D3DVB4_CUCMM</name>
<organism evidence="1 2">
    <name type="scientific">Cucumis melo var. makuwa</name>
    <name type="common">Oriental melon</name>
    <dbReference type="NCBI Taxonomy" id="1194695"/>
    <lineage>
        <taxon>Eukaryota</taxon>
        <taxon>Viridiplantae</taxon>
        <taxon>Streptophyta</taxon>
        <taxon>Embryophyta</taxon>
        <taxon>Tracheophyta</taxon>
        <taxon>Spermatophyta</taxon>
        <taxon>Magnoliopsida</taxon>
        <taxon>eudicotyledons</taxon>
        <taxon>Gunneridae</taxon>
        <taxon>Pentapetalae</taxon>
        <taxon>rosids</taxon>
        <taxon>fabids</taxon>
        <taxon>Cucurbitales</taxon>
        <taxon>Cucurbitaceae</taxon>
        <taxon>Benincaseae</taxon>
        <taxon>Cucumis</taxon>
    </lineage>
</organism>
<dbReference type="AlphaFoldDB" id="A0A5D3DVB4"/>
<reference evidence="1 2" key="1">
    <citation type="submission" date="2019-08" db="EMBL/GenBank/DDBJ databases">
        <title>Draft genome sequences of two oriental melons (Cucumis melo L. var makuwa).</title>
        <authorList>
            <person name="Kwon S.-Y."/>
        </authorList>
    </citation>
    <scope>NUCLEOTIDE SEQUENCE [LARGE SCALE GENOMIC DNA]</scope>
    <source>
        <strain evidence="2">cv. Chang Bougi</strain>
        <tissue evidence="1">Leaf</tissue>
    </source>
</reference>
<gene>
    <name evidence="1" type="ORF">E5676_scaffold244G00060</name>
</gene>